<reference evidence="1" key="2">
    <citation type="submission" date="2020-07" db="EMBL/GenBank/DDBJ databases">
        <authorList>
            <person name="Vera ALvarez R."/>
            <person name="Arias-Moreno D.M."/>
            <person name="Jimenez-Jacinto V."/>
            <person name="Jimenez-Bremont J.F."/>
            <person name="Swaminathan K."/>
            <person name="Moose S.P."/>
            <person name="Guerrero-Gonzalez M.L."/>
            <person name="Marino-Ramirez L."/>
            <person name="Landsman D."/>
            <person name="Rodriguez-Kessler M."/>
            <person name="Delgado-Sanchez P."/>
        </authorList>
    </citation>
    <scope>NUCLEOTIDE SEQUENCE</scope>
    <source>
        <tissue evidence="1">Cladode</tissue>
    </source>
</reference>
<dbReference type="EMBL" id="GISG01007228">
    <property type="protein sequence ID" value="MBA4615372.1"/>
    <property type="molecule type" value="Transcribed_RNA"/>
</dbReference>
<reference evidence="1" key="1">
    <citation type="journal article" date="2013" name="J. Plant Res.">
        <title>Effect of fungi and light on seed germination of three Opuntia species from semiarid lands of central Mexico.</title>
        <authorList>
            <person name="Delgado-Sanchez P."/>
            <person name="Jimenez-Bremont J.F."/>
            <person name="Guerrero-Gonzalez Mde L."/>
            <person name="Flores J."/>
        </authorList>
    </citation>
    <scope>NUCLEOTIDE SEQUENCE</scope>
    <source>
        <tissue evidence="1">Cladode</tissue>
    </source>
</reference>
<dbReference type="EMBL" id="GISG01007227">
    <property type="protein sequence ID" value="MBA4615371.1"/>
    <property type="molecule type" value="Transcribed_RNA"/>
</dbReference>
<sequence length="100" mass="11358">MASSAFTQGLRLEQSNNSNLSLQYLTPTIKEHILSDTERLERIHVESHQVSFCCKRQFPSEIVVVFWPKVEDSESKPIQLPIQERTGGGGVLPFFGHKFV</sequence>
<proteinExistence type="predicted"/>
<evidence type="ECO:0000313" key="1">
    <source>
        <dbReference type="EMBL" id="MBA4615370.1"/>
    </source>
</evidence>
<accession>A0A7C8YDM3</accession>
<dbReference type="AlphaFoldDB" id="A0A7C8YDM3"/>
<protein>
    <submittedName>
        <fullName evidence="1">Uncharacterized protein</fullName>
    </submittedName>
</protein>
<dbReference type="EMBL" id="GISG01007226">
    <property type="protein sequence ID" value="MBA4615370.1"/>
    <property type="molecule type" value="Transcribed_RNA"/>
</dbReference>
<name>A0A7C8YDM3_OPUST</name>
<organism evidence="1">
    <name type="scientific">Opuntia streptacantha</name>
    <name type="common">Prickly pear cactus</name>
    <name type="synonym">Opuntia cardona</name>
    <dbReference type="NCBI Taxonomy" id="393608"/>
    <lineage>
        <taxon>Eukaryota</taxon>
        <taxon>Viridiplantae</taxon>
        <taxon>Streptophyta</taxon>
        <taxon>Embryophyta</taxon>
        <taxon>Tracheophyta</taxon>
        <taxon>Spermatophyta</taxon>
        <taxon>Magnoliopsida</taxon>
        <taxon>eudicotyledons</taxon>
        <taxon>Gunneridae</taxon>
        <taxon>Pentapetalae</taxon>
        <taxon>Caryophyllales</taxon>
        <taxon>Cactineae</taxon>
        <taxon>Cactaceae</taxon>
        <taxon>Opuntioideae</taxon>
        <taxon>Opuntia</taxon>
    </lineage>
</organism>